<dbReference type="PROSITE" id="PS50970">
    <property type="entry name" value="HCY"/>
    <property type="match status" value="1"/>
</dbReference>
<evidence type="ECO:0000256" key="1">
    <source>
        <dbReference type="ARBA" id="ARBA00022603"/>
    </source>
</evidence>
<dbReference type="InterPro" id="IPR036589">
    <property type="entry name" value="HCY_dom_sf"/>
</dbReference>
<dbReference type="Pfam" id="PF02574">
    <property type="entry name" value="S-methyl_trans"/>
    <property type="match status" value="1"/>
</dbReference>
<keyword evidence="6" id="KW-1185">Reference proteome</keyword>
<feature type="binding site" evidence="3">
    <location>
        <position position="292"/>
    </location>
    <ligand>
        <name>Zn(2+)</name>
        <dbReference type="ChEBI" id="CHEBI:29105"/>
    </ligand>
</feature>
<dbReference type="Gene3D" id="3.20.20.330">
    <property type="entry name" value="Homocysteine-binding-like domain"/>
    <property type="match status" value="1"/>
</dbReference>
<dbReference type="InterPro" id="IPR017226">
    <property type="entry name" value="BHMT-like"/>
</dbReference>
<dbReference type="SUPFAM" id="SSF82282">
    <property type="entry name" value="Homocysteine S-methyltransferase"/>
    <property type="match status" value="1"/>
</dbReference>
<dbReference type="Proteomes" id="UP000829817">
    <property type="component" value="Chromosome"/>
</dbReference>
<keyword evidence="3" id="KW-0862">Zinc</keyword>
<feature type="binding site" evidence="3">
    <location>
        <position position="214"/>
    </location>
    <ligand>
        <name>Zn(2+)</name>
        <dbReference type="ChEBI" id="CHEBI:29105"/>
    </ligand>
</feature>
<protein>
    <submittedName>
        <fullName evidence="5">Homocysteine S-methyltransferase family protein</fullName>
    </submittedName>
</protein>
<evidence type="ECO:0000256" key="3">
    <source>
        <dbReference type="PROSITE-ProRule" id="PRU00333"/>
    </source>
</evidence>
<comment type="cofactor">
    <cofactor evidence="3">
        <name>Zn(2+)</name>
        <dbReference type="ChEBI" id="CHEBI:29105"/>
    </cofactor>
</comment>
<gene>
    <name evidence="5" type="ORF">LVJ83_01060</name>
</gene>
<evidence type="ECO:0000259" key="4">
    <source>
        <dbReference type="PROSITE" id="PS50970"/>
    </source>
</evidence>
<dbReference type="PANTHER" id="PTHR11103">
    <property type="entry name" value="SLR1189 PROTEIN"/>
    <property type="match status" value="1"/>
</dbReference>
<proteinExistence type="predicted"/>
<organism evidence="5 6">
    <name type="scientific">Uruburuella testudinis</name>
    <dbReference type="NCBI Taxonomy" id="1282863"/>
    <lineage>
        <taxon>Bacteria</taxon>
        <taxon>Pseudomonadati</taxon>
        <taxon>Pseudomonadota</taxon>
        <taxon>Betaproteobacteria</taxon>
        <taxon>Neisseriales</taxon>
        <taxon>Neisseriaceae</taxon>
        <taxon>Uruburuella</taxon>
    </lineage>
</organism>
<dbReference type="PIRSF" id="PIRSF037505">
    <property type="entry name" value="Betaine_HMT"/>
    <property type="match status" value="1"/>
</dbReference>
<reference evidence="5 6" key="1">
    <citation type="journal article" date="2022" name="Res Sq">
        <title>Evolution of multicellular longitudinally dividing oral cavity symbionts (Neisseriaceae).</title>
        <authorList>
            <person name="Nyongesa S."/>
            <person name="Weber P."/>
            <person name="Bernet E."/>
            <person name="Pullido F."/>
            <person name="Nieckarz M."/>
            <person name="Delaby M."/>
            <person name="Nieves C."/>
            <person name="Viehboeck T."/>
            <person name="Krause N."/>
            <person name="Rivera-Millot A."/>
            <person name="Nakamura A."/>
            <person name="Vischer N."/>
            <person name="VanNieuwenhze M."/>
            <person name="Brun Y."/>
            <person name="Cava F."/>
            <person name="Bulgheresi S."/>
            <person name="Veyrier F."/>
        </authorList>
    </citation>
    <scope>NUCLEOTIDE SEQUENCE [LARGE SCALE GENOMIC DNA]</scope>
    <source>
        <strain evidence="5 6">CCUG 63373m</strain>
    </source>
</reference>
<dbReference type="InterPro" id="IPR003726">
    <property type="entry name" value="HCY_dom"/>
</dbReference>
<dbReference type="RefSeq" id="WP_244785460.1">
    <property type="nucleotide sequence ID" value="NZ_CP091508.1"/>
</dbReference>
<evidence type="ECO:0000313" key="5">
    <source>
        <dbReference type="EMBL" id="UOO82098.1"/>
    </source>
</evidence>
<dbReference type="EMBL" id="CP091508">
    <property type="protein sequence ID" value="UOO82098.1"/>
    <property type="molecule type" value="Genomic_DNA"/>
</dbReference>
<keyword evidence="2 3" id="KW-0808">Transferase</keyword>
<evidence type="ECO:0000256" key="2">
    <source>
        <dbReference type="ARBA" id="ARBA00022679"/>
    </source>
</evidence>
<keyword evidence="1 3" id="KW-0489">Methyltransferase</keyword>
<dbReference type="PANTHER" id="PTHR11103:SF18">
    <property type="entry name" value="SLR1189 PROTEIN"/>
    <property type="match status" value="1"/>
</dbReference>
<keyword evidence="3" id="KW-0479">Metal-binding</keyword>
<feature type="domain" description="Hcy-binding" evidence="4">
    <location>
        <begin position="3"/>
        <end position="306"/>
    </location>
</feature>
<feature type="binding site" evidence="3">
    <location>
        <position position="291"/>
    </location>
    <ligand>
        <name>Zn(2+)</name>
        <dbReference type="ChEBI" id="CHEBI:29105"/>
    </ligand>
</feature>
<name>A0ABY4DSS8_9NEIS</name>
<sequence length="308" mass="32978">MGISTNPTTTMNHITIIDGGMGRELHRRGAPFRQPEWSALALTEAPAVVRETHLDFIRAGAEVIITNSYAVVPFHIGARFAAEGEALAATAGRLAHEAVAESGQAVRVAASIPPLFGSYRPDLFDAARAAEIALPLIHSQAPYADIWLAETQSSIAEPATVKKLLPHDGKPYWTAFTLEDQMPHREPLLRSGERVADAVAAMLDLGVDAVLFNCSQPEVMEAAVTTARKVLDDSRSRAHLGVYANAFEPHAGEALAANDGLDTIRRDTTPPHYLAWAQRWCNAGADMVGGCCGIGPEHIDVLAKGLNP</sequence>
<accession>A0ABY4DSS8</accession>
<evidence type="ECO:0000313" key="6">
    <source>
        <dbReference type="Proteomes" id="UP000829817"/>
    </source>
</evidence>